<dbReference type="InterPro" id="IPR017900">
    <property type="entry name" value="4Fe4S_Fe_S_CS"/>
</dbReference>
<evidence type="ECO:0000313" key="9">
    <source>
        <dbReference type="EMBL" id="HAV92026.1"/>
    </source>
</evidence>
<evidence type="ECO:0000256" key="4">
    <source>
        <dbReference type="ARBA" id="ARBA00023004"/>
    </source>
</evidence>
<dbReference type="InterPro" id="IPR023753">
    <property type="entry name" value="FAD/NAD-binding_dom"/>
</dbReference>
<dbReference type="PANTHER" id="PTHR42783">
    <property type="entry name" value="GLUTAMATE SYNTHASE [NADPH] SMALL CHAIN"/>
    <property type="match status" value="1"/>
</dbReference>
<comment type="caution">
    <text evidence="9">The sequence shown here is derived from an EMBL/GenBank/DDBJ whole genome shotgun (WGS) entry which is preliminary data.</text>
</comment>
<organism evidence="9 10">
    <name type="scientific">candidate division WOR-3 bacterium</name>
    <dbReference type="NCBI Taxonomy" id="2052148"/>
    <lineage>
        <taxon>Bacteria</taxon>
        <taxon>Bacteria division WOR-3</taxon>
    </lineage>
</organism>
<evidence type="ECO:0000259" key="6">
    <source>
        <dbReference type="PROSITE" id="PS51085"/>
    </source>
</evidence>
<dbReference type="Pfam" id="PF14691">
    <property type="entry name" value="Fer4_20"/>
    <property type="match status" value="1"/>
</dbReference>
<dbReference type="PROSITE" id="PS51085">
    <property type="entry name" value="2FE2S_FER_2"/>
    <property type="match status" value="1"/>
</dbReference>
<dbReference type="PROSITE" id="PS51379">
    <property type="entry name" value="4FE4S_FER_2"/>
    <property type="match status" value="2"/>
</dbReference>
<dbReference type="InterPro" id="IPR036188">
    <property type="entry name" value="FAD/NAD-bd_sf"/>
</dbReference>
<dbReference type="SUPFAM" id="SSF54292">
    <property type="entry name" value="2Fe-2S ferredoxin-like"/>
    <property type="match status" value="1"/>
</dbReference>
<evidence type="ECO:0000256" key="5">
    <source>
        <dbReference type="ARBA" id="ARBA00023014"/>
    </source>
</evidence>
<evidence type="ECO:0000259" key="8">
    <source>
        <dbReference type="PROSITE" id="PS51669"/>
    </source>
</evidence>
<feature type="domain" description="4Fe-4S Mo/W bis-MGD-type" evidence="8">
    <location>
        <begin position="700"/>
        <end position="757"/>
    </location>
</feature>
<dbReference type="InterPro" id="IPR054351">
    <property type="entry name" value="NADH_UbQ_OxRdtase_ferredoxin"/>
</dbReference>
<evidence type="ECO:0000259" key="7">
    <source>
        <dbReference type="PROSITE" id="PS51379"/>
    </source>
</evidence>
<dbReference type="Pfam" id="PF04879">
    <property type="entry name" value="Molybdop_Fe4S4"/>
    <property type="match status" value="1"/>
</dbReference>
<dbReference type="PROSITE" id="PS00198">
    <property type="entry name" value="4FE4S_FER_1"/>
    <property type="match status" value="2"/>
</dbReference>
<evidence type="ECO:0000256" key="2">
    <source>
        <dbReference type="ARBA" id="ARBA00022723"/>
    </source>
</evidence>
<evidence type="ECO:0000256" key="1">
    <source>
        <dbReference type="ARBA" id="ARBA00022485"/>
    </source>
</evidence>
<reference evidence="9 10" key="1">
    <citation type="journal article" date="2018" name="Nat. Biotechnol.">
        <title>A standardized bacterial taxonomy based on genome phylogeny substantially revises the tree of life.</title>
        <authorList>
            <person name="Parks D.H."/>
            <person name="Chuvochina M."/>
            <person name="Waite D.W."/>
            <person name="Rinke C."/>
            <person name="Skarshewski A."/>
            <person name="Chaumeil P.A."/>
            <person name="Hugenholtz P."/>
        </authorList>
    </citation>
    <scope>NUCLEOTIDE SEQUENCE [LARGE SCALE GENOMIC DNA]</scope>
    <source>
        <strain evidence="9">UBA9956</strain>
    </source>
</reference>
<dbReference type="InterPro" id="IPR006656">
    <property type="entry name" value="Mopterin_OxRdtase"/>
</dbReference>
<dbReference type="Pfam" id="PF13510">
    <property type="entry name" value="Fer2_4"/>
    <property type="match status" value="1"/>
</dbReference>
<dbReference type="FunFam" id="3.30.70.20:FF:000035">
    <property type="entry name" value="Iron hydrogenase 1"/>
    <property type="match status" value="1"/>
</dbReference>
<dbReference type="InterPro" id="IPR028261">
    <property type="entry name" value="DPD_II"/>
</dbReference>
<dbReference type="InterPro" id="IPR036010">
    <property type="entry name" value="2Fe-2S_ferredoxin-like_sf"/>
</dbReference>
<dbReference type="Pfam" id="PF00384">
    <property type="entry name" value="Molybdopterin"/>
    <property type="match status" value="1"/>
</dbReference>
<dbReference type="Proteomes" id="UP000264062">
    <property type="component" value="Unassembled WGS sequence"/>
</dbReference>
<keyword evidence="1" id="KW-0004">4Fe-4S</keyword>
<keyword evidence="3" id="KW-0677">Repeat</keyword>
<dbReference type="CDD" id="cd00207">
    <property type="entry name" value="fer2"/>
    <property type="match status" value="1"/>
</dbReference>
<dbReference type="AlphaFoldDB" id="A0A350H910"/>
<dbReference type="Pfam" id="PF07992">
    <property type="entry name" value="Pyr_redox_2"/>
    <property type="match status" value="1"/>
</dbReference>
<dbReference type="SUPFAM" id="SSF53706">
    <property type="entry name" value="Formate dehydrogenase/DMSO reductase, domains 1-3"/>
    <property type="match status" value="1"/>
</dbReference>
<sequence>MDKVKIYINGKEYEAHKGMTVLNVCRENGFDIPTLCFHEQLEPFGSCFLCTVEIEGGKKKYSLSCGTTVFEGMKIKTDTNDIWKQRKMALELLMSNHYADCVGPCLVTCPSNIDIQGYIAAIAEGDYTKAIGIIKNDNPFPSVCGRVCTRPCEDECRRNLVDSKVGIDYLKRYAADKDIASKHKFTAPKKKSNGKSVAIIGAGPSGLSAAYYLALEGYSVEVFEQLYKPGGMLRYGIPRYRLPHDVLDTEIEAITALGVKIHTGKKLGMDFSLDDLKAKNFNAVYLAIGAHECMFMGIEGEDALGVYGGIGFLRETVEGKKIELGKNVIVIGGGNTAIDAARVSVRSGAENVTMVYRRTVKEMPAHETEIEDAVEEGIKIEFLTNPIRVIKDEAGKVKKLECIKMELGEADASGRRSPRPVKDSEFTIDADTVIFAIGQKSELKCIESKPGTATEKLQFTKWQTISANEKTFQTDEAGIFAGGDFRRGPDTVIGSIADGKKAAWVMNKYISTGEVLDYPEEFFSRRDHLIKQTPELYAKKEKIKKVEMPKIDADKRKNSYEEVETGFTDEMAKTEAGRCLECGCKSVFDCELKDNSNSYSVKQNAYKGEIIDIEPDKRHPYIIFEPNKCINCGRCIRMCGEVVGLSVLGFVKRGFETIIRPPFNKSLQETDCISCGLCFDACPTGAITIKTDTLKGPMQFSSKDSTCVYCSFGCEIKCDVMGEKIVSVAGLESSEINKFGNICKYARFAFRDINKNLAEKSTIEETKKTLSKLKDYLDSSKSENIAFYIGENTSFEEMFLIKKIASNYKSAYVGSMKNYSFNSLSGASLQNLRNSDSIVIIGANPYDEFPMVMPEVMKIKRRDMPVSYIGLNDRRIKRNSDFYFDFKSYKEIDEFLKELISYFIKSKGMKSSLKNFDKLAKNAEANKFDESRLERFADMLIESNDPMFIASGSSMANGIFASINNLLSLLNMRENLLMFGESINSAGFTLMGLNAKHDLKKVKNAVYYNIAQDKIKTDGFVFDFRKTNDEKRVRMNHPFSQKATYLNAFNLIVRSEKAVRDLDYSNIEMLIELLNIVSKKKYEITDFEKEFNEEMKSIIAKIKESAENDFVFADKIEESADKTDSFREIKEFLL</sequence>
<dbReference type="GO" id="GO:0051539">
    <property type="term" value="F:4 iron, 4 sulfur cluster binding"/>
    <property type="evidence" value="ECO:0007669"/>
    <property type="project" value="UniProtKB-KW"/>
</dbReference>
<dbReference type="Gene3D" id="2.20.25.90">
    <property type="entry name" value="ADC-like domains"/>
    <property type="match status" value="1"/>
</dbReference>
<keyword evidence="2" id="KW-0479">Metal-binding</keyword>
<dbReference type="SUPFAM" id="SSF51971">
    <property type="entry name" value="Nucleotide-binding domain"/>
    <property type="match status" value="1"/>
</dbReference>
<dbReference type="InterPro" id="IPR001041">
    <property type="entry name" value="2Fe-2S_ferredoxin-type"/>
</dbReference>
<feature type="domain" description="4Fe-4S ferredoxin-type" evidence="7">
    <location>
        <begin position="663"/>
        <end position="692"/>
    </location>
</feature>
<feature type="domain" description="2Fe-2S ferredoxin-type" evidence="6">
    <location>
        <begin position="2"/>
        <end position="81"/>
    </location>
</feature>
<dbReference type="InterPro" id="IPR017896">
    <property type="entry name" value="4Fe4S_Fe-S-bd"/>
</dbReference>
<feature type="domain" description="4Fe-4S ferredoxin-type" evidence="7">
    <location>
        <begin position="620"/>
        <end position="639"/>
    </location>
</feature>
<keyword evidence="4" id="KW-0408">Iron</keyword>
<dbReference type="Gene3D" id="3.30.70.20">
    <property type="match status" value="1"/>
</dbReference>
<dbReference type="Pfam" id="PF22117">
    <property type="entry name" value="Fer4_Nqo3"/>
    <property type="match status" value="1"/>
</dbReference>
<dbReference type="PANTHER" id="PTHR42783:SF3">
    <property type="entry name" value="GLUTAMATE SYNTHASE [NADPH] SMALL CHAIN-RELATED"/>
    <property type="match status" value="1"/>
</dbReference>
<dbReference type="PROSITE" id="PS51669">
    <property type="entry name" value="4FE4S_MOW_BIS_MGD"/>
    <property type="match status" value="1"/>
</dbReference>
<gene>
    <name evidence="9" type="ORF">DCW38_02460</name>
</gene>
<dbReference type="PRINTS" id="PR00419">
    <property type="entry name" value="ADXRDTASE"/>
</dbReference>
<dbReference type="Gene3D" id="3.50.50.60">
    <property type="entry name" value="FAD/NAD(P)-binding domain"/>
    <property type="match status" value="2"/>
</dbReference>
<proteinExistence type="predicted"/>
<evidence type="ECO:0000313" key="10">
    <source>
        <dbReference type="Proteomes" id="UP000264062"/>
    </source>
</evidence>
<protein>
    <recommendedName>
        <fullName evidence="11">Molybdopterin oxidoreductase</fullName>
    </recommendedName>
</protein>
<evidence type="ECO:0000256" key="3">
    <source>
        <dbReference type="ARBA" id="ARBA00022737"/>
    </source>
</evidence>
<dbReference type="Gene3D" id="3.10.20.740">
    <property type="match status" value="1"/>
</dbReference>
<dbReference type="GO" id="GO:0016491">
    <property type="term" value="F:oxidoreductase activity"/>
    <property type="evidence" value="ECO:0007669"/>
    <property type="project" value="InterPro"/>
</dbReference>
<accession>A0A350H910</accession>
<dbReference type="SUPFAM" id="SSF54862">
    <property type="entry name" value="4Fe-4S ferredoxins"/>
    <property type="match status" value="1"/>
</dbReference>
<keyword evidence="5" id="KW-0411">Iron-sulfur</keyword>
<name>A0A350H910_UNCW3</name>
<dbReference type="Gene3D" id="3.40.228.10">
    <property type="entry name" value="Dimethylsulfoxide Reductase, domain 2"/>
    <property type="match status" value="1"/>
</dbReference>
<dbReference type="SUPFAM" id="SSF46548">
    <property type="entry name" value="alpha-helical ferredoxin"/>
    <property type="match status" value="1"/>
</dbReference>
<dbReference type="EMBL" id="DMZY01000077">
    <property type="protein sequence ID" value="HAV92026.1"/>
    <property type="molecule type" value="Genomic_DNA"/>
</dbReference>
<dbReference type="GO" id="GO:0046872">
    <property type="term" value="F:metal ion binding"/>
    <property type="evidence" value="ECO:0007669"/>
    <property type="project" value="UniProtKB-KW"/>
</dbReference>
<evidence type="ECO:0008006" key="11">
    <source>
        <dbReference type="Google" id="ProtNLM"/>
    </source>
</evidence>
<dbReference type="InterPro" id="IPR006963">
    <property type="entry name" value="Mopterin_OxRdtase_4Fe-4S_dom"/>
</dbReference>